<reference evidence="1 2" key="1">
    <citation type="submission" date="2024-06" db="EMBL/GenBank/DDBJ databases">
        <title>Genomic Encyclopedia of Type Strains, Phase V (KMG-V): Genome sequencing to study the core and pangenomes of soil and plant-associated prokaryotes.</title>
        <authorList>
            <person name="Whitman W."/>
        </authorList>
    </citation>
    <scope>NUCLEOTIDE SEQUENCE [LARGE SCALE GENOMIC DNA]</scope>
    <source>
        <strain evidence="1 2">NE40</strain>
    </source>
</reference>
<dbReference type="Proteomes" id="UP001549366">
    <property type="component" value="Unassembled WGS sequence"/>
</dbReference>
<proteinExistence type="predicted"/>
<accession>A0ABV2SPB6</accession>
<name>A0ABV2SPB6_9GAMM</name>
<evidence type="ECO:0000313" key="2">
    <source>
        <dbReference type="Proteomes" id="UP001549366"/>
    </source>
</evidence>
<comment type="caution">
    <text evidence="1">The sequence shown here is derived from an EMBL/GenBank/DDBJ whole genome shotgun (WGS) entry which is preliminary data.</text>
</comment>
<keyword evidence="2" id="KW-1185">Reference proteome</keyword>
<evidence type="ECO:0000313" key="1">
    <source>
        <dbReference type="EMBL" id="MET4759602.1"/>
    </source>
</evidence>
<protein>
    <submittedName>
        <fullName evidence="1">Uncharacterized protein</fullName>
    </submittedName>
</protein>
<gene>
    <name evidence="1" type="ORF">V5J35_004921</name>
</gene>
<organism evidence="1 2">
    <name type="scientific">Endozoicomonas lisbonensis</name>
    <dbReference type="NCBI Taxonomy" id="3120522"/>
    <lineage>
        <taxon>Bacteria</taxon>
        <taxon>Pseudomonadati</taxon>
        <taxon>Pseudomonadota</taxon>
        <taxon>Gammaproteobacteria</taxon>
        <taxon>Oceanospirillales</taxon>
        <taxon>Endozoicomonadaceae</taxon>
        <taxon>Endozoicomonas</taxon>
    </lineage>
</organism>
<dbReference type="EMBL" id="JBEWTB010000003">
    <property type="protein sequence ID" value="MET4759602.1"/>
    <property type="molecule type" value="Genomic_DNA"/>
</dbReference>
<sequence>MSDPSIKKIFTVSLLGSQRVKCMAAYNGEALVIQSMEAVSGLFGTWRKPLEQECKKNAESGFIVLVEERGTAFFSQYGSQVLFDDIDPEEKRTYQNIAFDLYYSLTAMGDTSGNRHGNLVVASGLERHLLTGNVVNVEQDEKGRNRYDIEPDRFSGYHRSMLLAVLAAQFFNPPTDEYLQEFFKYIGGTPDKPKPLRTIEAVIASRNANGGFQ</sequence>